<keyword evidence="2" id="KW-0732">Signal</keyword>
<dbReference type="PROSITE" id="PS51257">
    <property type="entry name" value="PROKAR_LIPOPROTEIN"/>
    <property type="match status" value="1"/>
</dbReference>
<evidence type="ECO:0008006" key="5">
    <source>
        <dbReference type="Google" id="ProtNLM"/>
    </source>
</evidence>
<dbReference type="InterPro" id="IPR011042">
    <property type="entry name" value="6-blade_b-propeller_TolB-like"/>
</dbReference>
<gene>
    <name evidence="3" type="ORF">ACFSYH_09010</name>
</gene>
<proteinExistence type="predicted"/>
<organism evidence="3 4">
    <name type="scientific">Populibacterium corticicola</name>
    <dbReference type="NCBI Taxonomy" id="1812826"/>
    <lineage>
        <taxon>Bacteria</taxon>
        <taxon>Bacillati</taxon>
        <taxon>Actinomycetota</taxon>
        <taxon>Actinomycetes</taxon>
        <taxon>Micrococcales</taxon>
        <taxon>Jonesiaceae</taxon>
        <taxon>Populibacterium</taxon>
    </lineage>
</organism>
<dbReference type="SUPFAM" id="SSF82171">
    <property type="entry name" value="DPP6 N-terminal domain-like"/>
    <property type="match status" value="1"/>
</dbReference>
<evidence type="ECO:0000313" key="3">
    <source>
        <dbReference type="EMBL" id="MFD2840709.1"/>
    </source>
</evidence>
<dbReference type="RefSeq" id="WP_377466585.1">
    <property type="nucleotide sequence ID" value="NZ_JBHUOP010000003.1"/>
</dbReference>
<dbReference type="EMBL" id="JBHUOP010000003">
    <property type="protein sequence ID" value="MFD2840709.1"/>
    <property type="molecule type" value="Genomic_DNA"/>
</dbReference>
<evidence type="ECO:0000256" key="2">
    <source>
        <dbReference type="SAM" id="SignalP"/>
    </source>
</evidence>
<protein>
    <recommendedName>
        <fullName evidence="5">WD40 repeat domain-containing protein</fullName>
    </recommendedName>
</protein>
<accession>A0ABW5XG37</accession>
<dbReference type="Proteomes" id="UP001597391">
    <property type="component" value="Unassembled WGS sequence"/>
</dbReference>
<reference evidence="4" key="1">
    <citation type="journal article" date="2019" name="Int. J. Syst. Evol. Microbiol.">
        <title>The Global Catalogue of Microorganisms (GCM) 10K type strain sequencing project: providing services to taxonomists for standard genome sequencing and annotation.</title>
        <authorList>
            <consortium name="The Broad Institute Genomics Platform"/>
            <consortium name="The Broad Institute Genome Sequencing Center for Infectious Disease"/>
            <person name="Wu L."/>
            <person name="Ma J."/>
        </authorList>
    </citation>
    <scope>NUCLEOTIDE SEQUENCE [LARGE SCALE GENOMIC DNA]</scope>
    <source>
        <strain evidence="4">KCTC 33576</strain>
    </source>
</reference>
<comment type="caution">
    <text evidence="3">The sequence shown here is derived from an EMBL/GenBank/DDBJ whole genome shotgun (WGS) entry which is preliminary data.</text>
</comment>
<sequence length="383" mass="41675">MNSTRTPRRAFALFAALLAASLTACATVPGVTVTESHPDEPTPTVTEPGPSDSEGELTVKDTPSGNPNDQITVASTDGIEDIAVQLWLDDSTAIVSKENRELEQYESFDGTKLYPRSLYTYDTSDKKLTPLIEEDGVSIEAYALNPDRTALIYAPYSVGDHTLKVLDLATHKTASLSFAWDAVWLDNYTIVGKFYGENHAFIADLSHGIDKVSPEKITGITDEVMYVHEAHNGKIYYTGADEHLKRYDTATEKTDSFGLTGVSALKVAPDEQQLALARYDSSEIAELAVCDINCTNPQSLAETDGQFAWSPDMRVLAYVVADGTSSGVYVHDFLSDSTTQVAVGSHYNKIAWNPTSEVLSLATYEDSDDRPETLLVHLAAPGE</sequence>
<evidence type="ECO:0000313" key="4">
    <source>
        <dbReference type="Proteomes" id="UP001597391"/>
    </source>
</evidence>
<feature type="region of interest" description="Disordered" evidence="1">
    <location>
        <begin position="32"/>
        <end position="69"/>
    </location>
</feature>
<name>A0ABW5XG37_9MICO</name>
<dbReference type="Gene3D" id="2.120.10.30">
    <property type="entry name" value="TolB, C-terminal domain"/>
    <property type="match status" value="1"/>
</dbReference>
<feature type="chain" id="PRO_5047227518" description="WD40 repeat domain-containing protein" evidence="2">
    <location>
        <begin position="27"/>
        <end position="383"/>
    </location>
</feature>
<keyword evidence="4" id="KW-1185">Reference proteome</keyword>
<evidence type="ECO:0000256" key="1">
    <source>
        <dbReference type="SAM" id="MobiDB-lite"/>
    </source>
</evidence>
<feature type="signal peptide" evidence="2">
    <location>
        <begin position="1"/>
        <end position="26"/>
    </location>
</feature>